<reference evidence="9 10" key="1">
    <citation type="submission" date="2019-02" db="EMBL/GenBank/DDBJ databases">
        <title>Sequencing the genomes of 1000 actinobacteria strains.</title>
        <authorList>
            <person name="Klenk H.-P."/>
        </authorList>
    </citation>
    <scope>NUCLEOTIDE SEQUENCE [LARGE SCALE GENOMIC DNA]</scope>
    <source>
        <strain evidence="9 10">DSM 16932</strain>
    </source>
</reference>
<comment type="subcellular location">
    <subcellularLocation>
        <location evidence="5 6">Cytoplasm</location>
    </subcellularLocation>
</comment>
<dbReference type="GO" id="GO:0008855">
    <property type="term" value="F:exodeoxyribonuclease VII activity"/>
    <property type="evidence" value="ECO:0007669"/>
    <property type="project" value="UniProtKB-UniRule"/>
</dbReference>
<dbReference type="GO" id="GO:0006308">
    <property type="term" value="P:DNA catabolic process"/>
    <property type="evidence" value="ECO:0007669"/>
    <property type="project" value="UniProtKB-UniRule"/>
</dbReference>
<comment type="function">
    <text evidence="5">Bidirectionally degrades single-stranded DNA into large acid-insoluble oligonucleotides, which are then degraded further into small acid-soluble oligonucleotides.</text>
</comment>
<dbReference type="Proteomes" id="UP000293852">
    <property type="component" value="Unassembled WGS sequence"/>
</dbReference>
<dbReference type="AlphaFoldDB" id="A0A4Q7M6S4"/>
<accession>A0A4Q7M6S4</accession>
<gene>
    <name evidence="5" type="primary">xseA</name>
    <name evidence="9" type="ORF">EV386_2100</name>
</gene>
<comment type="catalytic activity">
    <reaction evidence="5 6">
        <text>Exonucleolytic cleavage in either 5'- to 3'- or 3'- to 5'-direction to yield nucleoside 5'-phosphates.</text>
        <dbReference type="EC" id="3.1.11.6"/>
    </reaction>
</comment>
<evidence type="ECO:0000256" key="6">
    <source>
        <dbReference type="RuleBase" id="RU004355"/>
    </source>
</evidence>
<dbReference type="CDD" id="cd04489">
    <property type="entry name" value="ExoVII_LU_OBF"/>
    <property type="match status" value="1"/>
</dbReference>
<dbReference type="Pfam" id="PF13742">
    <property type="entry name" value="tRNA_anti_2"/>
    <property type="match status" value="1"/>
</dbReference>
<dbReference type="GO" id="GO:0005737">
    <property type="term" value="C:cytoplasm"/>
    <property type="evidence" value="ECO:0007669"/>
    <property type="project" value="UniProtKB-SubCell"/>
</dbReference>
<evidence type="ECO:0000256" key="5">
    <source>
        <dbReference type="HAMAP-Rule" id="MF_00378"/>
    </source>
</evidence>
<keyword evidence="1 5" id="KW-0963">Cytoplasm</keyword>
<dbReference type="Pfam" id="PF02601">
    <property type="entry name" value="Exonuc_VII_L"/>
    <property type="match status" value="1"/>
</dbReference>
<keyword evidence="10" id="KW-1185">Reference proteome</keyword>
<evidence type="ECO:0000259" key="8">
    <source>
        <dbReference type="Pfam" id="PF13742"/>
    </source>
</evidence>
<keyword evidence="2 5" id="KW-0540">Nuclease</keyword>
<dbReference type="GO" id="GO:0009318">
    <property type="term" value="C:exodeoxyribonuclease VII complex"/>
    <property type="evidence" value="ECO:0007669"/>
    <property type="project" value="UniProtKB-UniRule"/>
</dbReference>
<name>A0A4Q7M6S4_9MICO</name>
<evidence type="ECO:0000313" key="10">
    <source>
        <dbReference type="Proteomes" id="UP000293852"/>
    </source>
</evidence>
<evidence type="ECO:0000256" key="4">
    <source>
        <dbReference type="ARBA" id="ARBA00022839"/>
    </source>
</evidence>
<sequence>MCEDPVPAMSGAWGTLGQVSTAPTAAAPLTSPESPWSVAVVSEKVRGWIARLGDVWVEGQVVQFRERPGAWMQYLTLRDVDEKVSLTVSVLSSVLRDSTATIQEGARVVVHAKPDFYKVNGSFTLRAAQIRAVGVGELLARIEHLRRVLGAEGLFDDARKAPLPFLPRVVGLVTGRNSDAKHDVMKNAQARWPQVRFEVREVAVQGASAVREVKGAIAELDALGEVEVIVVARGGGALEDLLPFSDESLVRAVAACRTPLVSAIGHEQDSPLLDLVADVRASTPTDAAKRVVPDVAEERRRVEQARRTMRHAVRARLDREQHGLDGVRSRPVLARPLSMVEHRERDVAQTVRHARHLLNAALLAASGEVGRLEAQVRALSPASTLERGYAVVQRADGHVVREPDDVAAGARVRLRLARGEVGATVDARP</sequence>
<evidence type="ECO:0000256" key="3">
    <source>
        <dbReference type="ARBA" id="ARBA00022801"/>
    </source>
</evidence>
<dbReference type="PANTHER" id="PTHR30008">
    <property type="entry name" value="EXODEOXYRIBONUCLEASE 7 LARGE SUBUNIT"/>
    <property type="match status" value="1"/>
</dbReference>
<evidence type="ECO:0000256" key="2">
    <source>
        <dbReference type="ARBA" id="ARBA00022722"/>
    </source>
</evidence>
<dbReference type="NCBIfam" id="TIGR00237">
    <property type="entry name" value="xseA"/>
    <property type="match status" value="1"/>
</dbReference>
<proteinExistence type="inferred from homology"/>
<keyword evidence="4 5" id="KW-0269">Exonuclease</keyword>
<dbReference type="InterPro" id="IPR003753">
    <property type="entry name" value="Exonuc_VII_L"/>
</dbReference>
<protein>
    <recommendedName>
        <fullName evidence="5">Exodeoxyribonuclease 7 large subunit</fullName>
        <ecNumber evidence="5">3.1.11.6</ecNumber>
    </recommendedName>
    <alternativeName>
        <fullName evidence="5">Exodeoxyribonuclease VII large subunit</fullName>
        <shortName evidence="5">Exonuclease VII large subunit</shortName>
    </alternativeName>
</protein>
<feature type="domain" description="OB-fold nucleic acid binding" evidence="8">
    <location>
        <begin position="36"/>
        <end position="131"/>
    </location>
</feature>
<dbReference type="PANTHER" id="PTHR30008:SF0">
    <property type="entry name" value="EXODEOXYRIBONUCLEASE 7 LARGE SUBUNIT"/>
    <property type="match status" value="1"/>
</dbReference>
<dbReference type="GO" id="GO:0003676">
    <property type="term" value="F:nucleic acid binding"/>
    <property type="evidence" value="ECO:0007669"/>
    <property type="project" value="InterPro"/>
</dbReference>
<dbReference type="EC" id="3.1.11.6" evidence="5"/>
<keyword evidence="3 5" id="KW-0378">Hydrolase</keyword>
<comment type="subunit">
    <text evidence="5">Heterooligomer composed of large and small subunits.</text>
</comment>
<evidence type="ECO:0000313" key="9">
    <source>
        <dbReference type="EMBL" id="RZS61789.1"/>
    </source>
</evidence>
<evidence type="ECO:0000259" key="7">
    <source>
        <dbReference type="Pfam" id="PF02601"/>
    </source>
</evidence>
<dbReference type="EMBL" id="SGWX01000001">
    <property type="protein sequence ID" value="RZS61789.1"/>
    <property type="molecule type" value="Genomic_DNA"/>
</dbReference>
<dbReference type="HAMAP" id="MF_00378">
    <property type="entry name" value="Exonuc_7_L"/>
    <property type="match status" value="1"/>
</dbReference>
<dbReference type="InterPro" id="IPR025824">
    <property type="entry name" value="OB-fold_nuc-bd_dom"/>
</dbReference>
<comment type="similarity">
    <text evidence="5 6">Belongs to the XseA family.</text>
</comment>
<dbReference type="InterPro" id="IPR020579">
    <property type="entry name" value="Exonuc_VII_lsu_C"/>
</dbReference>
<comment type="caution">
    <text evidence="9">The sequence shown here is derived from an EMBL/GenBank/DDBJ whole genome shotgun (WGS) entry which is preliminary data.</text>
</comment>
<evidence type="ECO:0000256" key="1">
    <source>
        <dbReference type="ARBA" id="ARBA00022490"/>
    </source>
</evidence>
<feature type="domain" description="Exonuclease VII large subunit C-terminal" evidence="7">
    <location>
        <begin position="154"/>
        <end position="359"/>
    </location>
</feature>
<organism evidence="9 10">
    <name type="scientific">Xylanimonas ulmi</name>
    <dbReference type="NCBI Taxonomy" id="228973"/>
    <lineage>
        <taxon>Bacteria</taxon>
        <taxon>Bacillati</taxon>
        <taxon>Actinomycetota</taxon>
        <taxon>Actinomycetes</taxon>
        <taxon>Micrococcales</taxon>
        <taxon>Promicromonosporaceae</taxon>
        <taxon>Xylanimonas</taxon>
    </lineage>
</organism>